<organism evidence="8 9">
    <name type="scientific">Orenia metallireducens</name>
    <dbReference type="NCBI Taxonomy" id="1413210"/>
    <lineage>
        <taxon>Bacteria</taxon>
        <taxon>Bacillati</taxon>
        <taxon>Bacillota</taxon>
        <taxon>Clostridia</taxon>
        <taxon>Halanaerobiales</taxon>
        <taxon>Halobacteroidaceae</taxon>
        <taxon>Orenia</taxon>
    </lineage>
</organism>
<keyword evidence="3" id="KW-0547">Nucleotide-binding</keyword>
<keyword evidence="2 6" id="KW-0808">Transferase</keyword>
<protein>
    <submittedName>
        <fullName evidence="8">Fructokinase</fullName>
    </submittedName>
</protein>
<dbReference type="GO" id="GO:0005524">
    <property type="term" value="F:ATP binding"/>
    <property type="evidence" value="ECO:0007669"/>
    <property type="project" value="UniProtKB-KW"/>
</dbReference>
<dbReference type="EMBL" id="LWDV01000006">
    <property type="protein sequence ID" value="OCL27985.1"/>
    <property type="molecule type" value="Genomic_DNA"/>
</dbReference>
<dbReference type="AlphaFoldDB" id="A0A1C0AC86"/>
<evidence type="ECO:0000256" key="3">
    <source>
        <dbReference type="ARBA" id="ARBA00022741"/>
    </source>
</evidence>
<dbReference type="PANTHER" id="PTHR43085:SF1">
    <property type="entry name" value="PSEUDOURIDINE KINASE-RELATED"/>
    <property type="match status" value="1"/>
</dbReference>
<dbReference type="InterPro" id="IPR011611">
    <property type="entry name" value="PfkB_dom"/>
</dbReference>
<dbReference type="InterPro" id="IPR002173">
    <property type="entry name" value="Carboh/pur_kinase_PfkB_CS"/>
</dbReference>
<evidence type="ECO:0000259" key="7">
    <source>
        <dbReference type="Pfam" id="PF00294"/>
    </source>
</evidence>
<dbReference type="SUPFAM" id="SSF53613">
    <property type="entry name" value="Ribokinase-like"/>
    <property type="match status" value="1"/>
</dbReference>
<keyword evidence="9" id="KW-1185">Reference proteome</keyword>
<reference evidence="8 9" key="2">
    <citation type="submission" date="2016-08" db="EMBL/GenBank/DDBJ databases">
        <title>Orenia metallireducens sp. nov. strain Z6, a Novel Metal-reducing Firmicute from the Deep Subsurface.</title>
        <authorList>
            <person name="Maxim B.I."/>
            <person name="Kenneth K."/>
            <person name="Flynn T.M."/>
            <person name="Oloughlin E.J."/>
            <person name="Locke R.A."/>
            <person name="Weber J.R."/>
            <person name="Egan S.M."/>
            <person name="Mackie R.I."/>
            <person name="Cann I.K."/>
        </authorList>
    </citation>
    <scope>NUCLEOTIDE SEQUENCE [LARGE SCALE GENOMIC DNA]</scope>
    <source>
        <strain evidence="8 9">Z6</strain>
    </source>
</reference>
<dbReference type="RefSeq" id="WP_068714980.1">
    <property type="nucleotide sequence ID" value="NZ_LWDV01000006.1"/>
</dbReference>
<dbReference type="Pfam" id="PF00294">
    <property type="entry name" value="PfkB"/>
    <property type="match status" value="1"/>
</dbReference>
<dbReference type="GO" id="GO:0006000">
    <property type="term" value="P:fructose metabolic process"/>
    <property type="evidence" value="ECO:0007669"/>
    <property type="project" value="UniProtKB-ARBA"/>
</dbReference>
<dbReference type="PRINTS" id="PR00990">
    <property type="entry name" value="RIBOKINASE"/>
</dbReference>
<keyword evidence="5" id="KW-0067">ATP-binding</keyword>
<dbReference type="PROSITE" id="PS00583">
    <property type="entry name" value="PFKB_KINASES_1"/>
    <property type="match status" value="1"/>
</dbReference>
<dbReference type="InterPro" id="IPR002139">
    <property type="entry name" value="Ribo/fructo_kinase"/>
</dbReference>
<sequence>MKGIISLGEALIDFTPLDDNNMKFQKSPGGAPANVAVGLSRLGAESTFVGKVGDDLLGRFMKDTLEINNVNTDNMLLTDQARTGLTFVTLDEAGDRSFSFYINPSADIFLRREEIKDEIFKENKILHFGSISLIHEPACSATKYAVQQAKEQGLLISYDPNLRLNLWESSEAAKEGIISMLDQADILKISEEELEFITGEVNVEKGVEILKQEYDIPLIYVTFGSKGAYYYYNELLTFTEAIKIETVDTTGAGDAFVSGILYNLNKTDKKISELDKEFLDNTIKFASISGALAASQKGAMSALPTLEQVQELIG</sequence>
<evidence type="ECO:0000256" key="2">
    <source>
        <dbReference type="ARBA" id="ARBA00022679"/>
    </source>
</evidence>
<proteinExistence type="inferred from homology"/>
<feature type="domain" description="Carbohydrate kinase PfkB" evidence="7">
    <location>
        <begin position="1"/>
        <end position="305"/>
    </location>
</feature>
<keyword evidence="4 6" id="KW-0418">Kinase</keyword>
<evidence type="ECO:0000313" key="9">
    <source>
        <dbReference type="Proteomes" id="UP000093514"/>
    </source>
</evidence>
<dbReference type="GO" id="GO:0008865">
    <property type="term" value="F:fructokinase activity"/>
    <property type="evidence" value="ECO:0007669"/>
    <property type="project" value="UniProtKB-ARBA"/>
</dbReference>
<dbReference type="Gene3D" id="3.40.1190.20">
    <property type="match status" value="1"/>
</dbReference>
<dbReference type="PROSITE" id="PS00584">
    <property type="entry name" value="PFKB_KINASES_2"/>
    <property type="match status" value="1"/>
</dbReference>
<comment type="similarity">
    <text evidence="1 6">Belongs to the carbohydrate kinase PfkB family.</text>
</comment>
<gene>
    <name evidence="8" type="ORF">U472_01945</name>
</gene>
<evidence type="ECO:0000313" key="8">
    <source>
        <dbReference type="EMBL" id="OCL27985.1"/>
    </source>
</evidence>
<dbReference type="Proteomes" id="UP000093514">
    <property type="component" value="Unassembled WGS sequence"/>
</dbReference>
<name>A0A1C0AC86_9FIRM</name>
<evidence type="ECO:0000256" key="5">
    <source>
        <dbReference type="ARBA" id="ARBA00022840"/>
    </source>
</evidence>
<dbReference type="NCBIfam" id="NF006957">
    <property type="entry name" value="PRK09434.1"/>
    <property type="match status" value="1"/>
</dbReference>
<reference evidence="9" key="1">
    <citation type="submission" date="2016-07" db="EMBL/GenBank/DDBJ databases">
        <authorList>
            <person name="Florea S."/>
            <person name="Webb J.S."/>
            <person name="Jaromczyk J."/>
            <person name="Schardl C.L."/>
        </authorList>
    </citation>
    <scope>NUCLEOTIDE SEQUENCE [LARGE SCALE GENOMIC DNA]</scope>
    <source>
        <strain evidence="9">Z6</strain>
    </source>
</reference>
<evidence type="ECO:0000256" key="4">
    <source>
        <dbReference type="ARBA" id="ARBA00022777"/>
    </source>
</evidence>
<comment type="caution">
    <text evidence="8">The sequence shown here is derived from an EMBL/GenBank/DDBJ whole genome shotgun (WGS) entry which is preliminary data.</text>
</comment>
<dbReference type="CDD" id="cd01167">
    <property type="entry name" value="bac_FRK"/>
    <property type="match status" value="1"/>
</dbReference>
<evidence type="ECO:0000256" key="1">
    <source>
        <dbReference type="ARBA" id="ARBA00010688"/>
    </source>
</evidence>
<dbReference type="InterPro" id="IPR050306">
    <property type="entry name" value="PfkB_Carbo_kinase"/>
</dbReference>
<evidence type="ECO:0000256" key="6">
    <source>
        <dbReference type="RuleBase" id="RU003704"/>
    </source>
</evidence>
<dbReference type="OrthoDB" id="9813569at2"/>
<dbReference type="PANTHER" id="PTHR43085">
    <property type="entry name" value="HEXOKINASE FAMILY MEMBER"/>
    <property type="match status" value="1"/>
</dbReference>
<dbReference type="InterPro" id="IPR029056">
    <property type="entry name" value="Ribokinase-like"/>
</dbReference>
<accession>A0A1C0AC86</accession>